<gene>
    <name evidence="1" type="ORF">CDL15_Pgr011563</name>
</gene>
<evidence type="ECO:0000313" key="1">
    <source>
        <dbReference type="EMBL" id="OWM90803.1"/>
    </source>
</evidence>
<dbReference type="Proteomes" id="UP000197138">
    <property type="component" value="Unassembled WGS sequence"/>
</dbReference>
<name>A0A218Y0J3_PUNGR</name>
<evidence type="ECO:0008006" key="3">
    <source>
        <dbReference type="Google" id="ProtNLM"/>
    </source>
</evidence>
<reference evidence="2" key="1">
    <citation type="journal article" date="2017" name="Plant J.">
        <title>The pomegranate (Punica granatum L.) genome and the genomics of punicalagin biosynthesis.</title>
        <authorList>
            <person name="Qin G."/>
            <person name="Xu C."/>
            <person name="Ming R."/>
            <person name="Tang H."/>
            <person name="Guyot R."/>
            <person name="Kramer E.M."/>
            <person name="Hu Y."/>
            <person name="Yi X."/>
            <person name="Qi Y."/>
            <person name="Xu X."/>
            <person name="Gao Z."/>
            <person name="Pan H."/>
            <person name="Jian J."/>
            <person name="Tian Y."/>
            <person name="Yue Z."/>
            <person name="Xu Y."/>
        </authorList>
    </citation>
    <scope>NUCLEOTIDE SEQUENCE [LARGE SCALE GENOMIC DNA]</scope>
    <source>
        <strain evidence="2">cv. Dabenzi</strain>
    </source>
</reference>
<evidence type="ECO:0000313" key="2">
    <source>
        <dbReference type="Proteomes" id="UP000197138"/>
    </source>
</evidence>
<comment type="caution">
    <text evidence="1">The sequence shown here is derived from an EMBL/GenBank/DDBJ whole genome shotgun (WGS) entry which is preliminary data.</text>
</comment>
<organism evidence="1 2">
    <name type="scientific">Punica granatum</name>
    <name type="common">Pomegranate</name>
    <dbReference type="NCBI Taxonomy" id="22663"/>
    <lineage>
        <taxon>Eukaryota</taxon>
        <taxon>Viridiplantae</taxon>
        <taxon>Streptophyta</taxon>
        <taxon>Embryophyta</taxon>
        <taxon>Tracheophyta</taxon>
        <taxon>Spermatophyta</taxon>
        <taxon>Magnoliopsida</taxon>
        <taxon>eudicotyledons</taxon>
        <taxon>Gunneridae</taxon>
        <taxon>Pentapetalae</taxon>
        <taxon>rosids</taxon>
        <taxon>malvids</taxon>
        <taxon>Myrtales</taxon>
        <taxon>Lythraceae</taxon>
        <taxon>Punica</taxon>
    </lineage>
</organism>
<sequence length="67" mass="8070">MNFKDNLNVKIGLYNCLDWIVLDPNERLKIDKQLDVFHKARGLFGRESVKNARTEKEPTDWWESYRD</sequence>
<protein>
    <recommendedName>
        <fullName evidence="3">HAT C-terminal dimerisation domain-containing protein</fullName>
    </recommendedName>
</protein>
<accession>A0A218Y0J3</accession>
<dbReference type="AlphaFoldDB" id="A0A218Y0J3"/>
<proteinExistence type="predicted"/>
<dbReference type="EMBL" id="MTKT01000535">
    <property type="protein sequence ID" value="OWM90803.1"/>
    <property type="molecule type" value="Genomic_DNA"/>
</dbReference>